<dbReference type="Proteomes" id="UP001497482">
    <property type="component" value="Chromosome 16"/>
</dbReference>
<evidence type="ECO:0000313" key="2">
    <source>
        <dbReference type="EMBL" id="CAL1584847.1"/>
    </source>
</evidence>
<evidence type="ECO:0000313" key="3">
    <source>
        <dbReference type="Proteomes" id="UP001497482"/>
    </source>
</evidence>
<organism evidence="2 3">
    <name type="scientific">Knipowitschia caucasica</name>
    <name type="common">Caucasian dwarf goby</name>
    <name type="synonym">Pomatoschistus caucasicus</name>
    <dbReference type="NCBI Taxonomy" id="637954"/>
    <lineage>
        <taxon>Eukaryota</taxon>
        <taxon>Metazoa</taxon>
        <taxon>Chordata</taxon>
        <taxon>Craniata</taxon>
        <taxon>Vertebrata</taxon>
        <taxon>Euteleostomi</taxon>
        <taxon>Actinopterygii</taxon>
        <taxon>Neopterygii</taxon>
        <taxon>Teleostei</taxon>
        <taxon>Neoteleostei</taxon>
        <taxon>Acanthomorphata</taxon>
        <taxon>Gobiaria</taxon>
        <taxon>Gobiiformes</taxon>
        <taxon>Gobioidei</taxon>
        <taxon>Gobiidae</taxon>
        <taxon>Gobiinae</taxon>
        <taxon>Knipowitschia</taxon>
    </lineage>
</organism>
<feature type="region of interest" description="Disordered" evidence="1">
    <location>
        <begin position="1"/>
        <end position="24"/>
    </location>
</feature>
<accession>A0AAV2KB69</accession>
<protein>
    <submittedName>
        <fullName evidence="2">Uncharacterized protein</fullName>
    </submittedName>
</protein>
<evidence type="ECO:0000256" key="1">
    <source>
        <dbReference type="SAM" id="MobiDB-lite"/>
    </source>
</evidence>
<proteinExistence type="predicted"/>
<feature type="compositionally biased region" description="Low complexity" evidence="1">
    <location>
        <begin position="1"/>
        <end position="10"/>
    </location>
</feature>
<dbReference type="AlphaFoldDB" id="A0AAV2KB69"/>
<dbReference type="EMBL" id="OZ035838">
    <property type="protein sequence ID" value="CAL1584847.1"/>
    <property type="molecule type" value="Genomic_DNA"/>
</dbReference>
<name>A0AAV2KB69_KNICA</name>
<keyword evidence="3" id="KW-1185">Reference proteome</keyword>
<sequence length="116" mass="11976">MAVTSVMSSPAVPPTSATPPPIGHGLSVSAPHWLRCLSVPALVTDVGATLCSLCDRLGGHRGKAIFGFYQQYPRESDPLLTTAAAGSLVDSAPLKTSSAQASPNKKCVCVLERTTV</sequence>
<reference evidence="2 3" key="1">
    <citation type="submission" date="2024-04" db="EMBL/GenBank/DDBJ databases">
        <authorList>
            <person name="Waldvogel A.-M."/>
            <person name="Schoenle A."/>
        </authorList>
    </citation>
    <scope>NUCLEOTIDE SEQUENCE [LARGE SCALE GENOMIC DNA]</scope>
</reference>
<gene>
    <name evidence="2" type="ORF">KC01_LOCUS15115</name>
</gene>
<feature type="compositionally biased region" description="Pro residues" evidence="1">
    <location>
        <begin position="11"/>
        <end position="22"/>
    </location>
</feature>